<gene>
    <name evidence="4" type="ORF">EA656_13685</name>
</gene>
<evidence type="ECO:0000313" key="4">
    <source>
        <dbReference type="EMBL" id="TAA34746.1"/>
    </source>
</evidence>
<dbReference type="Proteomes" id="UP000292087">
    <property type="component" value="Unassembled WGS sequence"/>
</dbReference>
<dbReference type="InterPro" id="IPR008279">
    <property type="entry name" value="PEP-util_enz_mobile_dom"/>
</dbReference>
<dbReference type="SUPFAM" id="SSF56059">
    <property type="entry name" value="Glutathione synthetase ATP-binding domain-like"/>
    <property type="match status" value="1"/>
</dbReference>
<keyword evidence="4" id="KW-0670">Pyruvate</keyword>
<feature type="domain" description="PEP-utilising enzyme mobile" evidence="2">
    <location>
        <begin position="472"/>
        <end position="553"/>
    </location>
</feature>
<evidence type="ECO:0000256" key="1">
    <source>
        <dbReference type="SAM" id="MobiDB-lite"/>
    </source>
</evidence>
<evidence type="ECO:0000259" key="2">
    <source>
        <dbReference type="Pfam" id="PF00391"/>
    </source>
</evidence>
<dbReference type="InterPro" id="IPR013815">
    <property type="entry name" value="ATP_grasp_subdomain_1"/>
</dbReference>
<dbReference type="PANTHER" id="PTHR22931">
    <property type="entry name" value="PHOSPHOENOLPYRUVATE DIKINASE-RELATED"/>
    <property type="match status" value="1"/>
</dbReference>
<dbReference type="Gene3D" id="1.20.80.30">
    <property type="match status" value="1"/>
</dbReference>
<dbReference type="GO" id="GO:0050242">
    <property type="term" value="F:pyruvate, phosphate dikinase activity"/>
    <property type="evidence" value="ECO:0007669"/>
    <property type="project" value="UniProtKB-EC"/>
</dbReference>
<dbReference type="InterPro" id="IPR002192">
    <property type="entry name" value="PPDK_AMP/ATP-bd"/>
</dbReference>
<dbReference type="AlphaFoldDB" id="A0A4Q8LSL8"/>
<comment type="caution">
    <text evidence="4">The sequence shown here is derived from an EMBL/GenBank/DDBJ whole genome shotgun (WGS) entry which is preliminary data.</text>
</comment>
<proteinExistence type="predicted"/>
<dbReference type="Pfam" id="PF01326">
    <property type="entry name" value="PPDK_N"/>
    <property type="match status" value="2"/>
</dbReference>
<evidence type="ECO:0000259" key="3">
    <source>
        <dbReference type="Pfam" id="PF01326"/>
    </source>
</evidence>
<dbReference type="NCBIfam" id="NF004531">
    <property type="entry name" value="PRK05878.1"/>
    <property type="match status" value="1"/>
</dbReference>
<dbReference type="Gene3D" id="3.30.470.20">
    <property type="entry name" value="ATP-grasp fold, B domain"/>
    <property type="match status" value="1"/>
</dbReference>
<feature type="domain" description="Pyruvate phosphate dikinase AMP/ATP-binding" evidence="3">
    <location>
        <begin position="112"/>
        <end position="347"/>
    </location>
</feature>
<name>A0A4Q8LSL8_9GAMM</name>
<sequence>MPTASPARWPRPTRARASSCAGPRSIRCTTSGSSSTRMCWPWWGGRAMSEAAVMHTDAFVWDVAALDASDSRRFGGKATGLARMVAAGIPVPPAFVVSTDAFRAFAEGGRRLPRGLHAQVDQAVAALGETLGRRFGGGAGAQPLLVSVRSGAQVSMPGMMDTVLNLGLDAAAAEWLIAQGSDRRFVIDTWLRFWKMYSEIVLGLDGEDFVEALAPVRARAESGALDLAALEQAVVTWLEEQGAESTATAPAEQLREAIAAVFRSWDSPRAKAYREHHGIPHDLGTAVTVQAMVFGNADADSGSGVAFSRNPNDGTPALYGEYLVGRQGEDIVSGAATPVDLSRDEPGYEELRRRLDGYADVLEALYRDAVDIEFTVQAGTLYLLQVRPAKRTAEAAVRIAADLVEQGMIDAATAVSRVSADQVRKLLRLVFDPAQLAAATPIARGIGSSPGQTSGIAVLDSDRAAERAAAGEKVVLLRPTTSPLDIRGMLAAEGVLTARGGALSHAAVVSRALDKPCVVGCEALVIDPDARTFSTAGRTWHEGDAIAIDGSSGEVYAQAIALAAPEQASDGLERLLLAAEAASGAQVWSQGLGASAAPGLGVVSLTDIAGSLGRLQDMAQRVRDVGRGGGAQAEQALADIAQALAAPALAAAGQRPLHVRIPVVASARARVLLPDWEEFDPHLFLPMGNPAYIRAWLSGLDAAARAAGRRITVLLGGLVEDGEWRLFREAAASFAAVEPGVLVQNVAALEQAPAMLAGGAQVWLDMDELVHSAYGSVSVPNVAGAVLDAYVAQGAISARPDARLRPFLRALAQALVQARGHNGEPLGAACGAQVLPELAGELLRLGVHRFSVPHEQRDLIRLMLGQQATAQG</sequence>
<dbReference type="EMBL" id="SHMF01000003">
    <property type="protein sequence ID" value="TAA34746.1"/>
    <property type="molecule type" value="Genomic_DNA"/>
</dbReference>
<dbReference type="Gene3D" id="3.30.1490.20">
    <property type="entry name" value="ATP-grasp fold, A domain"/>
    <property type="match status" value="1"/>
</dbReference>
<dbReference type="EC" id="2.7.9.1" evidence="4"/>
<feature type="region of interest" description="Disordered" evidence="1">
    <location>
        <begin position="1"/>
        <end position="33"/>
    </location>
</feature>
<dbReference type="GO" id="GO:0005524">
    <property type="term" value="F:ATP binding"/>
    <property type="evidence" value="ECO:0007669"/>
    <property type="project" value="InterPro"/>
</dbReference>
<accession>A0A4Q8LSL8</accession>
<dbReference type="Pfam" id="PF00391">
    <property type="entry name" value="PEP-utilizers"/>
    <property type="match status" value="1"/>
</dbReference>
<dbReference type="GO" id="GO:0016301">
    <property type="term" value="F:kinase activity"/>
    <property type="evidence" value="ECO:0007669"/>
    <property type="project" value="UniProtKB-KW"/>
</dbReference>
<dbReference type="SUPFAM" id="SSF52009">
    <property type="entry name" value="Phosphohistidine domain"/>
    <property type="match status" value="1"/>
</dbReference>
<feature type="domain" description="Pyruvate phosphate dikinase AMP/ATP-binding" evidence="3">
    <location>
        <begin position="353"/>
        <end position="403"/>
    </location>
</feature>
<dbReference type="Gene3D" id="3.50.30.10">
    <property type="entry name" value="Phosphohistidine domain"/>
    <property type="match status" value="1"/>
</dbReference>
<dbReference type="InterPro" id="IPR036637">
    <property type="entry name" value="Phosphohistidine_dom_sf"/>
</dbReference>
<feature type="compositionally biased region" description="Low complexity" evidence="1">
    <location>
        <begin position="1"/>
        <end position="19"/>
    </location>
</feature>
<organism evidence="4 5">
    <name type="scientific">Pseudoxanthomonas winnipegensis</name>
    <dbReference type="NCBI Taxonomy" id="2480810"/>
    <lineage>
        <taxon>Bacteria</taxon>
        <taxon>Pseudomonadati</taxon>
        <taxon>Pseudomonadota</taxon>
        <taxon>Gammaproteobacteria</taxon>
        <taxon>Lysobacterales</taxon>
        <taxon>Lysobacteraceae</taxon>
        <taxon>Pseudoxanthomonas</taxon>
    </lineage>
</organism>
<reference evidence="4 5" key="1">
    <citation type="submission" date="2019-02" db="EMBL/GenBank/DDBJ databases">
        <title>WGS of Pseudoxanthomonas species novum from clinical isolates.</title>
        <authorList>
            <person name="Bernier A.-M."/>
            <person name="Bernard K."/>
            <person name="Vachon A."/>
        </authorList>
    </citation>
    <scope>NUCLEOTIDE SEQUENCE [LARGE SCALE GENOMIC DNA]</scope>
    <source>
        <strain evidence="4 5">NML140781</strain>
    </source>
</reference>
<dbReference type="Gene3D" id="1.10.189.10">
    <property type="entry name" value="Pyruvate Phosphate Dikinase, domain 2"/>
    <property type="match status" value="1"/>
</dbReference>
<keyword evidence="4" id="KW-0418">Kinase</keyword>
<dbReference type="PANTHER" id="PTHR22931:SF9">
    <property type="entry name" value="PYRUVATE, PHOSPHATE DIKINASE 1, CHLOROPLASTIC"/>
    <property type="match status" value="1"/>
</dbReference>
<keyword evidence="4" id="KW-0808">Transferase</keyword>
<dbReference type="InterPro" id="IPR010121">
    <property type="entry name" value="Pyruvate_phosphate_dikinase"/>
</dbReference>
<protein>
    <submittedName>
        <fullName evidence="4">Pyruvate, phosphate dikinase</fullName>
        <ecNumber evidence="4">2.7.9.1</ecNumber>
    </submittedName>
</protein>
<evidence type="ECO:0000313" key="5">
    <source>
        <dbReference type="Proteomes" id="UP000292087"/>
    </source>
</evidence>